<keyword evidence="3" id="KW-1185">Reference proteome</keyword>
<feature type="region of interest" description="Disordered" evidence="1">
    <location>
        <begin position="382"/>
        <end position="532"/>
    </location>
</feature>
<dbReference type="EMBL" id="JAGMUV010000004">
    <property type="protein sequence ID" value="KAH7161672.1"/>
    <property type="molecule type" value="Genomic_DNA"/>
</dbReference>
<organism evidence="2 3">
    <name type="scientific">Dactylonectria macrodidyma</name>
    <dbReference type="NCBI Taxonomy" id="307937"/>
    <lineage>
        <taxon>Eukaryota</taxon>
        <taxon>Fungi</taxon>
        <taxon>Dikarya</taxon>
        <taxon>Ascomycota</taxon>
        <taxon>Pezizomycotina</taxon>
        <taxon>Sordariomycetes</taxon>
        <taxon>Hypocreomycetidae</taxon>
        <taxon>Hypocreales</taxon>
        <taxon>Nectriaceae</taxon>
        <taxon>Dactylonectria</taxon>
    </lineage>
</organism>
<feature type="compositionally biased region" description="Polar residues" evidence="1">
    <location>
        <begin position="499"/>
        <end position="521"/>
    </location>
</feature>
<reference evidence="2" key="1">
    <citation type="journal article" date="2021" name="Nat. Commun.">
        <title>Genetic determinants of endophytism in the Arabidopsis root mycobiome.</title>
        <authorList>
            <person name="Mesny F."/>
            <person name="Miyauchi S."/>
            <person name="Thiergart T."/>
            <person name="Pickel B."/>
            <person name="Atanasova L."/>
            <person name="Karlsson M."/>
            <person name="Huettel B."/>
            <person name="Barry K.W."/>
            <person name="Haridas S."/>
            <person name="Chen C."/>
            <person name="Bauer D."/>
            <person name="Andreopoulos W."/>
            <person name="Pangilinan J."/>
            <person name="LaButti K."/>
            <person name="Riley R."/>
            <person name="Lipzen A."/>
            <person name="Clum A."/>
            <person name="Drula E."/>
            <person name="Henrissat B."/>
            <person name="Kohler A."/>
            <person name="Grigoriev I.V."/>
            <person name="Martin F.M."/>
            <person name="Hacquard S."/>
        </authorList>
    </citation>
    <scope>NUCLEOTIDE SEQUENCE</scope>
    <source>
        <strain evidence="2">MPI-CAGE-AT-0147</strain>
    </source>
</reference>
<feature type="compositionally biased region" description="Acidic residues" evidence="1">
    <location>
        <begin position="451"/>
        <end position="465"/>
    </location>
</feature>
<protein>
    <submittedName>
        <fullName evidence="2">Uncharacterized protein</fullName>
    </submittedName>
</protein>
<dbReference type="Proteomes" id="UP000738349">
    <property type="component" value="Unassembled WGS sequence"/>
</dbReference>
<gene>
    <name evidence="2" type="ORF">EDB81DRAFT_785291</name>
</gene>
<dbReference type="AlphaFoldDB" id="A0A9P9FG83"/>
<feature type="region of interest" description="Disordered" evidence="1">
    <location>
        <begin position="611"/>
        <end position="638"/>
    </location>
</feature>
<evidence type="ECO:0000313" key="2">
    <source>
        <dbReference type="EMBL" id="KAH7161672.1"/>
    </source>
</evidence>
<feature type="compositionally biased region" description="Polar residues" evidence="1">
    <location>
        <begin position="410"/>
        <end position="422"/>
    </location>
</feature>
<comment type="caution">
    <text evidence="2">The sequence shown here is derived from an EMBL/GenBank/DDBJ whole genome shotgun (WGS) entry which is preliminary data.</text>
</comment>
<feature type="compositionally biased region" description="Basic and acidic residues" evidence="1">
    <location>
        <begin position="135"/>
        <end position="155"/>
    </location>
</feature>
<accession>A0A9P9FG83</accession>
<proteinExistence type="predicted"/>
<evidence type="ECO:0000256" key="1">
    <source>
        <dbReference type="SAM" id="MobiDB-lite"/>
    </source>
</evidence>
<dbReference type="OrthoDB" id="4835412at2759"/>
<feature type="compositionally biased region" description="Polar residues" evidence="1">
    <location>
        <begin position="387"/>
        <end position="396"/>
    </location>
</feature>
<feature type="region of interest" description="Disordered" evidence="1">
    <location>
        <begin position="112"/>
        <end position="155"/>
    </location>
</feature>
<sequence>MAGKSIRFEDVYQNGRAAIKHTIVQFPAEDGPWFILRCDVHGLSFKNNPIRSAATHLGGEKHGQMSRTPAVAIKHLGIEVLGCNAALARKNNAVALDAYRRGSKHPIARIAADELEREPASSPCDMTPTRQTRSCRRDDVLRSPDDDSRQKHKDFDTITDPIPGEIYLAYWELSRIWSPVLVLPQEHLDNVGVPDTLEDLGLIDTVPKCYRYDRRLKKLKWREQYKDGQPLIAKRQFPVMYFDGLEFPESCSVGWVAAADLRVLDINASKSSLIPNYKSMRTFIRKRAATDHATDKTIFTEKIPATNFNRGKEEAADATTLLHEDEADYKTPPLSVTMESSDGMDISTADLLTNSVDPLVSTLPVKQLPDEQLQDEKLQDEELRAEVSQSVKSTGEQPLGEQPPDEQKPVAQSQVEQPQVEQLQDEKLGAGQSQAEEETHLDEYPSSSASSEEDHEMCDDTDEESVSSTAVLDEVASDTHGLQTPPLQNGYMATPPPSTTQLQPRRPESSLSHLLNNSQTSDNEDLGHEQNQSELAVVQSIPFRPLPTFTLPGLHALNLQTIGRRPGEAWPELEMSEYRLPPIDPTRQLKIHPPTIQRHDTVMSPVDFRNQDRLLSRSPRTPLPTGSSSPDPTMQELAYPQDDPAINILQTSSSTTQSTLRRTIDPPDSCQLGVYPFVFKPHILHELSDVSRTKHKHPAFSEFRNSRGFLRCPLKHRTSRGAEFVHIRGFVNHLRSKH</sequence>
<evidence type="ECO:0000313" key="3">
    <source>
        <dbReference type="Proteomes" id="UP000738349"/>
    </source>
</evidence>
<name>A0A9P9FG83_9HYPO</name>